<dbReference type="CDD" id="cd00063">
    <property type="entry name" value="FN3"/>
    <property type="match status" value="1"/>
</dbReference>
<dbReference type="InterPro" id="IPR003961">
    <property type="entry name" value="FN3_dom"/>
</dbReference>
<dbReference type="Proteomes" id="UP000287527">
    <property type="component" value="Unassembled WGS sequence"/>
</dbReference>
<dbReference type="Gene3D" id="2.60.40.10">
    <property type="entry name" value="Immunoglobulins"/>
    <property type="match status" value="1"/>
</dbReference>
<reference evidence="3 4" key="1">
    <citation type="submission" date="2019-01" db="EMBL/GenBank/DDBJ databases">
        <title>Flavobacterium sp. nov.,isolated from freshwater.</title>
        <authorList>
            <person name="Zhang R."/>
            <person name="Du Z.-J."/>
        </authorList>
    </citation>
    <scope>NUCLEOTIDE SEQUENCE [LARGE SCALE GENOMIC DNA]</scope>
    <source>
        <strain evidence="3 4">1E403</strain>
    </source>
</reference>
<dbReference type="Pfam" id="PF18962">
    <property type="entry name" value="Por_Secre_tail"/>
    <property type="match status" value="1"/>
</dbReference>
<evidence type="ECO:0000313" key="3">
    <source>
        <dbReference type="EMBL" id="RWW98873.1"/>
    </source>
</evidence>
<dbReference type="SUPFAM" id="SSF49265">
    <property type="entry name" value="Fibronectin type III"/>
    <property type="match status" value="1"/>
</dbReference>
<dbReference type="SMART" id="SM00060">
    <property type="entry name" value="FN3"/>
    <property type="match status" value="1"/>
</dbReference>
<dbReference type="InterPro" id="IPR026444">
    <property type="entry name" value="Secre_tail"/>
</dbReference>
<dbReference type="PROSITE" id="PS50853">
    <property type="entry name" value="FN3"/>
    <property type="match status" value="1"/>
</dbReference>
<evidence type="ECO:0000259" key="2">
    <source>
        <dbReference type="PROSITE" id="PS50853"/>
    </source>
</evidence>
<protein>
    <submittedName>
        <fullName evidence="3">T9SS type A sorting domain-containing protein</fullName>
    </submittedName>
</protein>
<dbReference type="InterPro" id="IPR036116">
    <property type="entry name" value="FN3_sf"/>
</dbReference>
<proteinExistence type="predicted"/>
<gene>
    <name evidence="3" type="ORF">EPI11_13185</name>
</gene>
<dbReference type="OrthoDB" id="9813840at2"/>
<keyword evidence="1" id="KW-0732">Signal</keyword>
<dbReference type="EMBL" id="SBII01000009">
    <property type="protein sequence ID" value="RWW98873.1"/>
    <property type="molecule type" value="Genomic_DNA"/>
</dbReference>
<organism evidence="3 4">
    <name type="scientific">Flavobacterium cerinum</name>
    <dbReference type="NCBI Taxonomy" id="2502784"/>
    <lineage>
        <taxon>Bacteria</taxon>
        <taxon>Pseudomonadati</taxon>
        <taxon>Bacteroidota</taxon>
        <taxon>Flavobacteriia</taxon>
        <taxon>Flavobacteriales</taxon>
        <taxon>Flavobacteriaceae</taxon>
        <taxon>Flavobacterium</taxon>
    </lineage>
</organism>
<feature type="domain" description="Fibronectin type-III" evidence="2">
    <location>
        <begin position="224"/>
        <end position="319"/>
    </location>
</feature>
<name>A0A3S3QZF2_9FLAO</name>
<dbReference type="Pfam" id="PF19081">
    <property type="entry name" value="Ig_7"/>
    <property type="match status" value="3"/>
</dbReference>
<dbReference type="InterPro" id="IPR044023">
    <property type="entry name" value="Ig_7"/>
</dbReference>
<comment type="caution">
    <text evidence="3">The sequence shown here is derived from an EMBL/GenBank/DDBJ whole genome shotgun (WGS) entry which is preliminary data.</text>
</comment>
<dbReference type="NCBIfam" id="TIGR04183">
    <property type="entry name" value="Por_Secre_tail"/>
    <property type="match status" value="1"/>
</dbReference>
<dbReference type="InterPro" id="IPR013783">
    <property type="entry name" value="Ig-like_fold"/>
</dbReference>
<sequence length="1399" mass="145478">MKKTILFKVFINKVEFNRQVNFVCCMLFLLIGQMTFAQGYVTLGTQVSKSGNYSSSPVSGYYTSRRIQVVYTAAELIAQGGTAGNIQRLAWDVSDLYEEALPNYTIKMAHITTPDIPTSDFVTGATVVKNAFSYTPALGFNDITFDAPFNWNGTSNVLVEICFSDAPFLDSDLHGQAWNYAGVTNNYRHRQEDGVDSCENLTAGDTSALKPRVRFYMQQASCLPPGILTVPTVGENTATINWGASASTPANGYSYYRSTSGTPPTAGATPTGSVLAGVTTVNLTGLAASTSYYVWVKANCGPGSSSSWIGPVLFATLCDAYDITATTAGTRCGPGTVTLGATASGGTIKWYSAATGGLALGSGNSFVTPSISTNTTYYASAEVMAGSGLIGTGTTFTVQGNNEPTAFCNRYANYRAQMVYTAAELTAAGLTAGFLTSLKFNVATLGDAAFNDDYTVRIASTTGSTFADTNFLTTGFTTVFGPQTYTHTATGWQTINFTTPYAWNGTSNIVIEISHKGANGTNNASTNYTTTADTVLFDLNTTTTAGTLSALRPNIVFGSCASVRTAVLATVGASPVLTLSTASAAICVGQTSTAVTITAGATDYDTYVWTPSTGVSGNAVTGWTFNPSATTTYTLNASKSTGTMCAATPVTVKITVNLLPSTITVPATASACAETILPITANGGTVQSEAVTGLGTTLTGDTEQPTAFCNRWPNYWNQIIYTAQELTAAGLTAGNITSLSFNITSLGSGATNDNYTIKLGATNAVSFADSNFLSTTGFSTVYGPTTYTHTESGWQLITFTAPYVWDGVSNIVVNITHDGADSTYNTQTYYTETADNTLLYTYSYDSSTTTSGSLSKKRLNVKFQSSQPTTIAWSPVTNLYTNATATTPYVAGTNAKTVYFKSSTAAPAVTYTITGTSSASCVRTATVAVTVSSTVAPTVPAPVQEFCNAGTVANLNATGTALKWYAATTGGTALAATTPLVDDAVYYVSQTLDGCESPRTAVTVNINVTPVPTVPAPIQDLCNAGTVANLNATGTALKWYAAATGGTALAATTPLVDDTIYYVSQTLGGCESLRTALTANINVTPAPTGLAAQTFCGAGTVADLVVTGDSIVWHDAAAGGNLVAAATALVNGTTYYASQSIGGCEGLTRLAVQVAITTVTVEDIEDVDACSQYILPALSNGAYHTAAAGAGTVITAGTAITQTSTIYIFASAGTNPVCTAESSFVVTITNVPAPTGDATQTINADVAANATIEDIVIDLEDGGTVTWYATQEDAANGENPLSANTQLVNGENYFATQTIGECTSTEIFVVVIDVVLGREIFNKDAFNYHPNPVKDVLNLSYSTEITSITVFNLLGQKVISQQPNAADVKVDMSSLADGAYVVNVASGNTVKTIKIIKRQ</sequence>
<evidence type="ECO:0000313" key="4">
    <source>
        <dbReference type="Proteomes" id="UP000287527"/>
    </source>
</evidence>
<accession>A0A3S3QZF2</accession>
<keyword evidence="4" id="KW-1185">Reference proteome</keyword>
<evidence type="ECO:0000256" key="1">
    <source>
        <dbReference type="ARBA" id="ARBA00022729"/>
    </source>
</evidence>